<protein>
    <recommendedName>
        <fullName evidence="2">thiol oxidase</fullName>
        <ecNumber evidence="2">1.8.3.2</ecNumber>
    </recommendedName>
</protein>
<dbReference type="EMBL" id="MN740243">
    <property type="protein sequence ID" value="QHT95628.1"/>
    <property type="molecule type" value="Genomic_DNA"/>
</dbReference>
<evidence type="ECO:0000256" key="3">
    <source>
        <dbReference type="ARBA" id="ARBA00022630"/>
    </source>
</evidence>
<evidence type="ECO:0000259" key="7">
    <source>
        <dbReference type="PROSITE" id="PS51324"/>
    </source>
</evidence>
<evidence type="ECO:0000256" key="5">
    <source>
        <dbReference type="ARBA" id="ARBA00023002"/>
    </source>
</evidence>
<keyword evidence="5" id="KW-0560">Oxidoreductase</keyword>
<dbReference type="InterPro" id="IPR036774">
    <property type="entry name" value="ERV/ALR_sulphydryl_oxid_sf"/>
</dbReference>
<dbReference type="InterPro" id="IPR017905">
    <property type="entry name" value="ERV/ALR_sulphydryl_oxidase"/>
</dbReference>
<dbReference type="GO" id="GO:0016972">
    <property type="term" value="F:thiol oxidase activity"/>
    <property type="evidence" value="ECO:0007669"/>
    <property type="project" value="UniProtKB-EC"/>
</dbReference>
<proteinExistence type="predicted"/>
<keyword evidence="3" id="KW-0285">Flavoprotein</keyword>
<dbReference type="AlphaFoldDB" id="A0A6C0IQZ1"/>
<sequence length="216" mass="25806">MYYNMLMRFHNARAIVKQNTNAHVNNTTPPILPIRMNLMLNTQPTRQVKSNNIANEIQNVQLPDGKQMKWGEPIWFLFHTLAEKIKDEHFQSKKYEMIELVKAICSNLPCPKCTDHATDYMQKLNIESIKTKRHWQDFLYQFHNEVNKRKNFPEFPHEELDTKYQSASTVRVINYFLSTYKEKSRNVQMIATEMSRMRILRNARVWLTNNLSCFDM</sequence>
<name>A0A6C0IQZ1_9ZZZZ</name>
<reference evidence="8" key="1">
    <citation type="journal article" date="2020" name="Nature">
        <title>Giant virus diversity and host interactions through global metagenomics.</title>
        <authorList>
            <person name="Schulz F."/>
            <person name="Roux S."/>
            <person name="Paez-Espino D."/>
            <person name="Jungbluth S."/>
            <person name="Walsh D.A."/>
            <person name="Denef V.J."/>
            <person name="McMahon K.D."/>
            <person name="Konstantinidis K.T."/>
            <person name="Eloe-Fadrosh E.A."/>
            <person name="Kyrpides N.C."/>
            <person name="Woyke T."/>
        </authorList>
    </citation>
    <scope>NUCLEOTIDE SEQUENCE</scope>
    <source>
        <strain evidence="8">GVMAG-M-3300024261-8</strain>
    </source>
</reference>
<comment type="cofactor">
    <cofactor evidence="1">
        <name>FAD</name>
        <dbReference type="ChEBI" id="CHEBI:57692"/>
    </cofactor>
</comment>
<evidence type="ECO:0000256" key="2">
    <source>
        <dbReference type="ARBA" id="ARBA00012512"/>
    </source>
</evidence>
<dbReference type="Pfam" id="PF04777">
    <property type="entry name" value="Evr1_Alr"/>
    <property type="match status" value="1"/>
</dbReference>
<accession>A0A6C0IQZ1</accession>
<organism evidence="8">
    <name type="scientific">viral metagenome</name>
    <dbReference type="NCBI Taxonomy" id="1070528"/>
    <lineage>
        <taxon>unclassified sequences</taxon>
        <taxon>metagenomes</taxon>
        <taxon>organismal metagenomes</taxon>
    </lineage>
</organism>
<feature type="domain" description="ERV/ALR sulfhydryl oxidase" evidence="7">
    <location>
        <begin position="61"/>
        <end position="164"/>
    </location>
</feature>
<dbReference type="PROSITE" id="PS51324">
    <property type="entry name" value="ERV_ALR"/>
    <property type="match status" value="1"/>
</dbReference>
<keyword evidence="6" id="KW-1015">Disulfide bond</keyword>
<evidence type="ECO:0000313" key="8">
    <source>
        <dbReference type="EMBL" id="QHT95628.1"/>
    </source>
</evidence>
<dbReference type="EC" id="1.8.3.2" evidence="2"/>
<keyword evidence="4" id="KW-0274">FAD</keyword>
<evidence type="ECO:0000256" key="6">
    <source>
        <dbReference type="ARBA" id="ARBA00023157"/>
    </source>
</evidence>
<evidence type="ECO:0000256" key="1">
    <source>
        <dbReference type="ARBA" id="ARBA00001974"/>
    </source>
</evidence>
<dbReference type="Gene3D" id="1.20.120.310">
    <property type="entry name" value="ERV/ALR sulfhydryl oxidase domain"/>
    <property type="match status" value="1"/>
</dbReference>
<dbReference type="SUPFAM" id="SSF69000">
    <property type="entry name" value="FAD-dependent thiol oxidase"/>
    <property type="match status" value="1"/>
</dbReference>
<evidence type="ECO:0000256" key="4">
    <source>
        <dbReference type="ARBA" id="ARBA00022827"/>
    </source>
</evidence>